<comment type="pathway">
    <text evidence="2">Glycan metabolism; osmoregulated periplasmic glucan (OPG) biosynthesis.</text>
</comment>
<accession>A0A2U2N3A1</accession>
<name>A0A2U2N3A1_9GAMM</name>
<dbReference type="PANTHER" id="PTHR43867">
    <property type="entry name" value="CELLULOSE SYNTHASE CATALYTIC SUBUNIT A [UDP-FORMING]"/>
    <property type="match status" value="1"/>
</dbReference>
<dbReference type="Proteomes" id="UP000245474">
    <property type="component" value="Unassembled WGS sequence"/>
</dbReference>
<dbReference type="SUPFAM" id="SSF53448">
    <property type="entry name" value="Nucleotide-diphospho-sugar transferases"/>
    <property type="match status" value="1"/>
</dbReference>
<dbReference type="OrthoDB" id="9775281at2"/>
<evidence type="ECO:0000256" key="6">
    <source>
        <dbReference type="ARBA" id="ARBA00022519"/>
    </source>
</evidence>
<evidence type="ECO:0000256" key="1">
    <source>
        <dbReference type="ARBA" id="ARBA00004429"/>
    </source>
</evidence>
<dbReference type="GO" id="GO:0016758">
    <property type="term" value="F:hexosyltransferase activity"/>
    <property type="evidence" value="ECO:0007669"/>
    <property type="project" value="TreeGrafter"/>
</dbReference>
<dbReference type="Pfam" id="PF13632">
    <property type="entry name" value="Glyco_trans_2_3"/>
    <property type="match status" value="1"/>
</dbReference>
<reference evidence="14 15" key="1">
    <citation type="submission" date="2018-05" db="EMBL/GenBank/DDBJ databases">
        <title>Spiribacter halobius sp. nov., a moderately halophilic bacterium isolated from marine solar saltern.</title>
        <authorList>
            <person name="Zheng W.-S."/>
            <person name="Lu D.-C."/>
            <person name="Du Z.-J."/>
        </authorList>
    </citation>
    <scope>NUCLEOTIDE SEQUENCE [LARGE SCALE GENOMIC DNA]</scope>
    <source>
        <strain evidence="14 15">E85</strain>
    </source>
</reference>
<keyword evidence="9 12" id="KW-0812">Transmembrane</keyword>
<evidence type="ECO:0000313" key="14">
    <source>
        <dbReference type="EMBL" id="PWG63701.1"/>
    </source>
</evidence>
<feature type="transmembrane region" description="Helical" evidence="12">
    <location>
        <begin position="433"/>
        <end position="456"/>
    </location>
</feature>
<evidence type="ECO:0000256" key="12">
    <source>
        <dbReference type="SAM" id="Phobius"/>
    </source>
</evidence>
<evidence type="ECO:0000256" key="3">
    <source>
        <dbReference type="ARBA" id="ARBA00009337"/>
    </source>
</evidence>
<dbReference type="InterPro" id="IPR050321">
    <property type="entry name" value="Glycosyltr_2/OpgH_subfam"/>
</dbReference>
<feature type="transmembrane region" description="Helical" evidence="12">
    <location>
        <begin position="379"/>
        <end position="397"/>
    </location>
</feature>
<keyword evidence="8 14" id="KW-0808">Transferase</keyword>
<dbReference type="NCBIfam" id="NF003962">
    <property type="entry name" value="PRK05454.2-5"/>
    <property type="match status" value="1"/>
</dbReference>
<feature type="transmembrane region" description="Helical" evidence="12">
    <location>
        <begin position="476"/>
        <end position="499"/>
    </location>
</feature>
<dbReference type="RefSeq" id="WP_109677803.1">
    <property type="nucleotide sequence ID" value="NZ_CP086615.1"/>
</dbReference>
<dbReference type="PANTHER" id="PTHR43867:SF5">
    <property type="entry name" value="GLUCANS BIOSYNTHESIS GLUCOSYLTRANSFERASE H"/>
    <property type="match status" value="1"/>
</dbReference>
<dbReference type="InterPro" id="IPR001173">
    <property type="entry name" value="Glyco_trans_2-like"/>
</dbReference>
<dbReference type="EMBL" id="QFFI01000009">
    <property type="protein sequence ID" value="PWG63701.1"/>
    <property type="molecule type" value="Genomic_DNA"/>
</dbReference>
<proteinExistence type="inferred from homology"/>
<evidence type="ECO:0000256" key="5">
    <source>
        <dbReference type="ARBA" id="ARBA00022475"/>
    </source>
</evidence>
<comment type="subcellular location">
    <subcellularLocation>
        <location evidence="1">Cell inner membrane</location>
        <topology evidence="1">Multi-pass membrane protein</topology>
    </subcellularLocation>
</comment>
<feature type="transmembrane region" description="Helical" evidence="12">
    <location>
        <begin position="60"/>
        <end position="86"/>
    </location>
</feature>
<dbReference type="NCBIfam" id="NF003958">
    <property type="entry name" value="PRK05454.2-1"/>
    <property type="match status" value="1"/>
</dbReference>
<feature type="domain" description="Glycosyltransferase 2-like" evidence="13">
    <location>
        <begin position="208"/>
        <end position="397"/>
    </location>
</feature>
<keyword evidence="10 12" id="KW-1133">Transmembrane helix</keyword>
<keyword evidence="11 12" id="KW-0472">Membrane</keyword>
<evidence type="ECO:0000256" key="8">
    <source>
        <dbReference type="ARBA" id="ARBA00022679"/>
    </source>
</evidence>
<evidence type="ECO:0000259" key="13">
    <source>
        <dbReference type="Pfam" id="PF13632"/>
    </source>
</evidence>
<evidence type="ECO:0000256" key="11">
    <source>
        <dbReference type="ARBA" id="ARBA00023136"/>
    </source>
</evidence>
<keyword evidence="6" id="KW-0997">Cell inner membrane</keyword>
<protein>
    <recommendedName>
        <fullName evidence="4">Glucans biosynthesis glucosyltransferase H</fullName>
    </recommendedName>
</protein>
<evidence type="ECO:0000256" key="10">
    <source>
        <dbReference type="ARBA" id="ARBA00022989"/>
    </source>
</evidence>
<evidence type="ECO:0000256" key="4">
    <source>
        <dbReference type="ARBA" id="ARBA00020585"/>
    </source>
</evidence>
<sequence length="628" mass="68355">MSGIPKSSPDGSAWRLPIPALGLRRALMLVLVAGTAAAGLRLMLDILRTNGMRPLEAAVLVLFAITFTWLAVAFWTAVIGFLLELLGRHALTLRRRGEPPGPPPELARTALVMPICNEDVPTVLAGLEATWRSLAATGHGAWFDCYLLSDSTDPQRQREEAAGLATLRRRLGEPPGLYYRHREDNRGRKPGNLAEFCQRWGALYEYMVVLDADSVMAGETLVTLVRRMQANPDTGLIQTVPLPVGQQTGFARLLQLAASLYSPMLAHGLAFWQGDTANYWGHNAILRIRPFTEHCGLAPLPGRPPLGGEILSHDFVEAALLRRAGWRVLLLPELGGSFEGLPGNLLDYLRRDRRWCQGNLQHLRLLAVRGLHPISRLHFALGALAFIASLLWLLMLAASTADAVINAVSTAQFFGTGYQLFPDWPVSRPDLIRSLLAVTIGLLAVPKVLGLLLALLRRRQAYGGGVRLTLAAAGEAAFAVIIAPLTMAFHAAFVVTIAAGRAVSWDPQDRDARALPWGEVWRRVGPVTVLALAWGALAAVLAPAFLPWLAPVLFGPLVAAPLVRWSSTPWPGPTLLATAEERQAPVLAEYRRCLRRHAHRPLPAPALPPLPPERGRPMPVRPLAAPLV</sequence>
<evidence type="ECO:0000256" key="7">
    <source>
        <dbReference type="ARBA" id="ARBA00022676"/>
    </source>
</evidence>
<evidence type="ECO:0000256" key="9">
    <source>
        <dbReference type="ARBA" id="ARBA00022692"/>
    </source>
</evidence>
<keyword evidence="5" id="KW-1003">Cell membrane</keyword>
<feature type="transmembrane region" description="Helical" evidence="12">
    <location>
        <begin position="21"/>
        <end position="40"/>
    </location>
</feature>
<gene>
    <name evidence="14" type="ORF">DEM34_07430</name>
</gene>
<organism evidence="14 15">
    <name type="scientific">Sediminicurvatus halobius</name>
    <dbReference type="NCBI Taxonomy" id="2182432"/>
    <lineage>
        <taxon>Bacteria</taxon>
        <taxon>Pseudomonadati</taxon>
        <taxon>Pseudomonadota</taxon>
        <taxon>Gammaproteobacteria</taxon>
        <taxon>Chromatiales</taxon>
        <taxon>Ectothiorhodospiraceae</taxon>
        <taxon>Sediminicurvatus</taxon>
    </lineage>
</organism>
<dbReference type="AlphaFoldDB" id="A0A2U2N3A1"/>
<dbReference type="Gene3D" id="3.90.550.10">
    <property type="entry name" value="Spore Coat Polysaccharide Biosynthesis Protein SpsA, Chain A"/>
    <property type="match status" value="1"/>
</dbReference>
<feature type="transmembrane region" description="Helical" evidence="12">
    <location>
        <begin position="403"/>
        <end position="421"/>
    </location>
</feature>
<keyword evidence="15" id="KW-1185">Reference proteome</keyword>
<keyword evidence="7" id="KW-0328">Glycosyltransferase</keyword>
<dbReference type="CDD" id="cd04191">
    <property type="entry name" value="Glucan_BSP_MdoH"/>
    <property type="match status" value="1"/>
</dbReference>
<dbReference type="InterPro" id="IPR029044">
    <property type="entry name" value="Nucleotide-diphossugar_trans"/>
</dbReference>
<comment type="caution">
    <text evidence="14">The sequence shown here is derived from an EMBL/GenBank/DDBJ whole genome shotgun (WGS) entry which is preliminary data.</text>
</comment>
<evidence type="ECO:0000313" key="15">
    <source>
        <dbReference type="Proteomes" id="UP000245474"/>
    </source>
</evidence>
<dbReference type="GO" id="GO:0005886">
    <property type="term" value="C:plasma membrane"/>
    <property type="evidence" value="ECO:0007669"/>
    <property type="project" value="UniProtKB-SubCell"/>
</dbReference>
<comment type="similarity">
    <text evidence="3">Belongs to the glycosyltransferase 2 family. OpgH subfamily.</text>
</comment>
<evidence type="ECO:0000256" key="2">
    <source>
        <dbReference type="ARBA" id="ARBA00005001"/>
    </source>
</evidence>